<evidence type="ECO:0000256" key="4">
    <source>
        <dbReference type="ARBA" id="ARBA00022989"/>
    </source>
</evidence>
<dbReference type="Gramene" id="BGIOSGA023253-TA">
    <property type="protein sequence ID" value="BGIOSGA023253-PA"/>
    <property type="gene ID" value="BGIOSGA023253"/>
</dbReference>
<dbReference type="PANTHER" id="PTHR48041">
    <property type="entry name" value="ABC TRANSPORTER G FAMILY MEMBER 28"/>
    <property type="match status" value="1"/>
</dbReference>
<dbReference type="InterPro" id="IPR003439">
    <property type="entry name" value="ABC_transporter-like_ATP-bd"/>
</dbReference>
<dbReference type="PROSITE" id="PS51778">
    <property type="entry name" value="VAST"/>
    <property type="match status" value="1"/>
</dbReference>
<dbReference type="PANTHER" id="PTHR48041:SF135">
    <property type="entry name" value="ABC TRANSPORTER G FAMILY MEMBER 26"/>
    <property type="match status" value="1"/>
</dbReference>
<dbReference type="InterPro" id="IPR050352">
    <property type="entry name" value="ABCG_transporters"/>
</dbReference>
<evidence type="ECO:0000256" key="6">
    <source>
        <dbReference type="SAM" id="MobiDB-lite"/>
    </source>
</evidence>
<evidence type="ECO:0000256" key="5">
    <source>
        <dbReference type="ARBA" id="ARBA00023136"/>
    </source>
</evidence>
<feature type="domain" description="VASt" evidence="9">
    <location>
        <begin position="728"/>
        <end position="891"/>
    </location>
</feature>
<keyword evidence="5 7" id="KW-0472">Membrane</keyword>
<dbReference type="InterPro" id="IPR043926">
    <property type="entry name" value="ABCG_dom"/>
</dbReference>
<dbReference type="SUPFAM" id="SSF52540">
    <property type="entry name" value="P-loop containing nucleoside triphosphate hydrolases"/>
    <property type="match status" value="1"/>
</dbReference>
<reference evidence="10 11" key="1">
    <citation type="journal article" date="2005" name="PLoS Biol.">
        <title>The genomes of Oryza sativa: a history of duplications.</title>
        <authorList>
            <person name="Yu J."/>
            <person name="Wang J."/>
            <person name="Lin W."/>
            <person name="Li S."/>
            <person name="Li H."/>
            <person name="Zhou J."/>
            <person name="Ni P."/>
            <person name="Dong W."/>
            <person name="Hu S."/>
            <person name="Zeng C."/>
            <person name="Zhang J."/>
            <person name="Zhang Y."/>
            <person name="Li R."/>
            <person name="Xu Z."/>
            <person name="Li S."/>
            <person name="Li X."/>
            <person name="Zheng H."/>
            <person name="Cong L."/>
            <person name="Lin L."/>
            <person name="Yin J."/>
            <person name="Geng J."/>
            <person name="Li G."/>
            <person name="Shi J."/>
            <person name="Liu J."/>
            <person name="Lv H."/>
            <person name="Li J."/>
            <person name="Wang J."/>
            <person name="Deng Y."/>
            <person name="Ran L."/>
            <person name="Shi X."/>
            <person name="Wang X."/>
            <person name="Wu Q."/>
            <person name="Li C."/>
            <person name="Ren X."/>
            <person name="Wang J."/>
            <person name="Wang X."/>
            <person name="Li D."/>
            <person name="Liu D."/>
            <person name="Zhang X."/>
            <person name="Ji Z."/>
            <person name="Zhao W."/>
            <person name="Sun Y."/>
            <person name="Zhang Z."/>
            <person name="Bao J."/>
            <person name="Han Y."/>
            <person name="Dong L."/>
            <person name="Ji J."/>
            <person name="Chen P."/>
            <person name="Wu S."/>
            <person name="Liu J."/>
            <person name="Xiao Y."/>
            <person name="Bu D."/>
            <person name="Tan J."/>
            <person name="Yang L."/>
            <person name="Ye C."/>
            <person name="Zhang J."/>
            <person name="Xu J."/>
            <person name="Zhou Y."/>
            <person name="Yu Y."/>
            <person name="Zhang B."/>
            <person name="Zhuang S."/>
            <person name="Wei H."/>
            <person name="Liu B."/>
            <person name="Lei M."/>
            <person name="Yu H."/>
            <person name="Li Y."/>
            <person name="Xu H."/>
            <person name="Wei S."/>
            <person name="He X."/>
            <person name="Fang L."/>
            <person name="Zhang Z."/>
            <person name="Zhang Y."/>
            <person name="Huang X."/>
            <person name="Su Z."/>
            <person name="Tong W."/>
            <person name="Li J."/>
            <person name="Tong Z."/>
            <person name="Li S."/>
            <person name="Ye J."/>
            <person name="Wang L."/>
            <person name="Fang L."/>
            <person name="Lei T."/>
            <person name="Chen C."/>
            <person name="Chen H."/>
            <person name="Xu Z."/>
            <person name="Li H."/>
            <person name="Huang H."/>
            <person name="Zhang F."/>
            <person name="Xu H."/>
            <person name="Li N."/>
            <person name="Zhao C."/>
            <person name="Li S."/>
            <person name="Dong L."/>
            <person name="Huang Y."/>
            <person name="Li L."/>
            <person name="Xi Y."/>
            <person name="Qi Q."/>
            <person name="Li W."/>
            <person name="Zhang B."/>
            <person name="Hu W."/>
            <person name="Zhang Y."/>
            <person name="Tian X."/>
            <person name="Jiao Y."/>
            <person name="Liang X."/>
            <person name="Jin J."/>
            <person name="Gao L."/>
            <person name="Zheng W."/>
            <person name="Hao B."/>
            <person name="Liu S."/>
            <person name="Wang W."/>
            <person name="Yuan L."/>
            <person name="Cao M."/>
            <person name="McDermott J."/>
            <person name="Samudrala R."/>
            <person name="Wang J."/>
            <person name="Wong G.K."/>
            <person name="Yang H."/>
        </authorList>
    </citation>
    <scope>NUCLEOTIDE SEQUENCE [LARGE SCALE GENOMIC DNA]</scope>
    <source>
        <strain evidence="11">cv. 93-11</strain>
    </source>
</reference>
<evidence type="ECO:0000256" key="7">
    <source>
        <dbReference type="SAM" id="Phobius"/>
    </source>
</evidence>
<dbReference type="InterPro" id="IPR013525">
    <property type="entry name" value="ABC2_TM"/>
</dbReference>
<dbReference type="Pfam" id="PF16016">
    <property type="entry name" value="VASt"/>
    <property type="match status" value="1"/>
</dbReference>
<gene>
    <name evidence="10" type="ORF">OsI_23674</name>
</gene>
<evidence type="ECO:0000256" key="3">
    <source>
        <dbReference type="ARBA" id="ARBA00022692"/>
    </source>
</evidence>
<protein>
    <recommendedName>
        <fullName evidence="12">ABC transporter domain-containing protein</fullName>
    </recommendedName>
</protein>
<dbReference type="Proteomes" id="UP000007015">
    <property type="component" value="Chromosome 6"/>
</dbReference>
<keyword evidence="4 7" id="KW-1133">Transmembrane helix</keyword>
<keyword evidence="11" id="KW-1185">Reference proteome</keyword>
<dbReference type="GO" id="GO:0140359">
    <property type="term" value="F:ABC-type transporter activity"/>
    <property type="evidence" value="ECO:0007669"/>
    <property type="project" value="InterPro"/>
</dbReference>
<comment type="subcellular location">
    <subcellularLocation>
        <location evidence="1">Membrane</location>
        <topology evidence="1">Multi-pass membrane protein</topology>
    </subcellularLocation>
</comment>
<dbReference type="InterPro" id="IPR031968">
    <property type="entry name" value="VASt"/>
</dbReference>
<dbReference type="PROSITE" id="PS50893">
    <property type="entry name" value="ABC_TRANSPORTER_2"/>
    <property type="match status" value="1"/>
</dbReference>
<evidence type="ECO:0000259" key="9">
    <source>
        <dbReference type="PROSITE" id="PS51778"/>
    </source>
</evidence>
<dbReference type="HOGENOM" id="CLU_318685_0_0_1"/>
<feature type="region of interest" description="Disordered" evidence="6">
    <location>
        <begin position="308"/>
        <end position="366"/>
    </location>
</feature>
<dbReference type="GO" id="GO:0016020">
    <property type="term" value="C:membrane"/>
    <property type="evidence" value="ECO:0007669"/>
    <property type="project" value="UniProtKB-SubCell"/>
</dbReference>
<dbReference type="AlphaFoldDB" id="B8B4K2"/>
<dbReference type="STRING" id="39946.B8B4K2"/>
<keyword evidence="3 7" id="KW-0812">Transmembrane</keyword>
<evidence type="ECO:0000313" key="10">
    <source>
        <dbReference type="EMBL" id="EEC80958.1"/>
    </source>
</evidence>
<feature type="compositionally biased region" description="Pro residues" evidence="6">
    <location>
        <begin position="312"/>
        <end position="331"/>
    </location>
</feature>
<dbReference type="EMBL" id="CM000131">
    <property type="protein sequence ID" value="EEC80958.1"/>
    <property type="molecule type" value="Genomic_DNA"/>
</dbReference>
<evidence type="ECO:0000256" key="2">
    <source>
        <dbReference type="ARBA" id="ARBA00022448"/>
    </source>
</evidence>
<feature type="transmembrane region" description="Helical" evidence="7">
    <location>
        <begin position="467"/>
        <end position="487"/>
    </location>
</feature>
<evidence type="ECO:0000259" key="8">
    <source>
        <dbReference type="PROSITE" id="PS50893"/>
    </source>
</evidence>
<dbReference type="Gene3D" id="3.40.50.300">
    <property type="entry name" value="P-loop containing nucleotide triphosphate hydrolases"/>
    <property type="match status" value="1"/>
</dbReference>
<keyword evidence="2" id="KW-0813">Transport</keyword>
<proteinExistence type="predicted"/>
<sequence>MADPVELGAPPSPEPLSPLRELIDVPTVVYVADEDPKFAALADQAYAGFPFLFVTMSLKALAYKRMDLNELDEEHSAHYLRLRFENQLQDAMEGMAAGGEEMRVALARMETLKKSVQFHFRRMQYAAHELRKVVLKEEEMYKKLVFKYPISRKISLPRTHDTNAENEKDYLLNFWCRHTKIGGAFVRGVSGGERKRTSIGYEILVDPSLLLLDEPTSGLDSTSAAKLLVVLRRLARSAARRTVITTIHQPSSRMFHMFDKLLLVAEGHAIYHGGARGCMRHFAALGFSPGIAMNPAEFLLDLATGNLDGISSPPPSSSPPPPPPRRTPPSSGPTSSRYARHRAAGEEEAAAAAAREGGGGGGAGRDEAAKQLRMAVRMRKDRRGGIGWLEQFTVLSRRTFRERAGDYLDKMRLAQSDGVALLLGLPLVEVADRQRGPAPRPSMYTSGFLLLSTPPLLTSSRTQTVGLIFYICIFWTSSSLFGSVYVFPFEKLYLVKERKADMYRLSAYYASSTVCDAVPHVVYPVLFTAILYFMADLRRTVPCFCLTLLATLLIVLTSQGTGELLGAAILSVKRAGVMASLVLMLFLLTGGYYVQHIPKFIRWLKYVSFMHYGFNLLLKAQYHGHLTYNCGSRGGCQRLQSSPSFGTVDLDGGMREVWILLAMAVAYRLLAYLCLRKRISLMPLIIMAIWKMRSLSPEQQGDMIEKESDTKELQLEEGGTLFTHEDVKMSEIFSSALSVDVESLMEMFSGGPLEHRMMQKAGCIDYSPTEWELVSRNIYQRQISYKFDKNLSRYGGEATTTQQRYALVNQEGWAIEEVMSLQGVLLGDCFNVQMKYTVVNVPSKPNTCSVQVLLGIAWLKSTKQQKKITKSVISNSSIRLKELFAEVEKDLTSRSGSIFNPDLELNPYYCLMF</sequence>
<feature type="transmembrane region" description="Helical" evidence="7">
    <location>
        <begin position="508"/>
        <end position="533"/>
    </location>
</feature>
<dbReference type="GO" id="GO:0005524">
    <property type="term" value="F:ATP binding"/>
    <property type="evidence" value="ECO:0007669"/>
    <property type="project" value="InterPro"/>
</dbReference>
<evidence type="ECO:0008006" key="12">
    <source>
        <dbReference type="Google" id="ProtNLM"/>
    </source>
</evidence>
<evidence type="ECO:0000313" key="11">
    <source>
        <dbReference type="Proteomes" id="UP000007015"/>
    </source>
</evidence>
<feature type="transmembrane region" description="Helical" evidence="7">
    <location>
        <begin position="539"/>
        <end position="556"/>
    </location>
</feature>
<feature type="transmembrane region" description="Helical" evidence="7">
    <location>
        <begin position="577"/>
        <end position="594"/>
    </location>
</feature>
<name>B8B4K2_ORYSI</name>
<dbReference type="GO" id="GO:0016887">
    <property type="term" value="F:ATP hydrolysis activity"/>
    <property type="evidence" value="ECO:0007669"/>
    <property type="project" value="InterPro"/>
</dbReference>
<dbReference type="InterPro" id="IPR027417">
    <property type="entry name" value="P-loop_NTPase"/>
</dbReference>
<organism evidence="10 11">
    <name type="scientific">Oryza sativa subsp. indica</name>
    <name type="common">Rice</name>
    <dbReference type="NCBI Taxonomy" id="39946"/>
    <lineage>
        <taxon>Eukaryota</taxon>
        <taxon>Viridiplantae</taxon>
        <taxon>Streptophyta</taxon>
        <taxon>Embryophyta</taxon>
        <taxon>Tracheophyta</taxon>
        <taxon>Spermatophyta</taxon>
        <taxon>Magnoliopsida</taxon>
        <taxon>Liliopsida</taxon>
        <taxon>Poales</taxon>
        <taxon>Poaceae</taxon>
        <taxon>BOP clade</taxon>
        <taxon>Oryzoideae</taxon>
        <taxon>Oryzeae</taxon>
        <taxon>Oryzinae</taxon>
        <taxon>Oryza</taxon>
        <taxon>Oryza sativa</taxon>
    </lineage>
</organism>
<accession>B8B4K2</accession>
<feature type="domain" description="ABC transporter" evidence="8">
    <location>
        <begin position="63"/>
        <end position="291"/>
    </location>
</feature>
<evidence type="ECO:0000256" key="1">
    <source>
        <dbReference type="ARBA" id="ARBA00004141"/>
    </source>
</evidence>
<dbReference type="Pfam" id="PF19055">
    <property type="entry name" value="ABC2_membrane_7"/>
    <property type="match status" value="1"/>
</dbReference>
<dbReference type="Pfam" id="PF01061">
    <property type="entry name" value="ABC2_membrane"/>
    <property type="match status" value="1"/>
</dbReference>